<evidence type="ECO:0000313" key="10">
    <source>
        <dbReference type="EMBL" id="CAG8514903.1"/>
    </source>
</evidence>
<feature type="compositionally biased region" description="Polar residues" evidence="8">
    <location>
        <begin position="1"/>
        <end position="15"/>
    </location>
</feature>
<evidence type="ECO:0000256" key="1">
    <source>
        <dbReference type="ARBA" id="ARBA00004123"/>
    </source>
</evidence>
<organism evidence="10 11">
    <name type="scientific">Ambispora leptoticha</name>
    <dbReference type="NCBI Taxonomy" id="144679"/>
    <lineage>
        <taxon>Eukaryota</taxon>
        <taxon>Fungi</taxon>
        <taxon>Fungi incertae sedis</taxon>
        <taxon>Mucoromycota</taxon>
        <taxon>Glomeromycotina</taxon>
        <taxon>Glomeromycetes</taxon>
        <taxon>Archaeosporales</taxon>
        <taxon>Ambisporaceae</taxon>
        <taxon>Ambispora</taxon>
    </lineage>
</organism>
<reference evidence="10" key="1">
    <citation type="submission" date="2021-06" db="EMBL/GenBank/DDBJ databases">
        <authorList>
            <person name="Kallberg Y."/>
            <person name="Tangrot J."/>
            <person name="Rosling A."/>
        </authorList>
    </citation>
    <scope>NUCLEOTIDE SEQUENCE</scope>
    <source>
        <strain evidence="10">FL130A</strain>
    </source>
</reference>
<accession>A0A9N9A203</accession>
<comment type="caution">
    <text evidence="10">The sequence shown here is derived from an EMBL/GenBank/DDBJ whole genome shotgun (WGS) entry which is preliminary data.</text>
</comment>
<dbReference type="GO" id="GO:0007059">
    <property type="term" value="P:chromosome segregation"/>
    <property type="evidence" value="ECO:0007669"/>
    <property type="project" value="TreeGrafter"/>
</dbReference>
<evidence type="ECO:0000259" key="9">
    <source>
        <dbReference type="Pfam" id="PF05837"/>
    </source>
</evidence>
<name>A0A9N9A203_9GLOM</name>
<evidence type="ECO:0000256" key="7">
    <source>
        <dbReference type="ARBA" id="ARBA00025735"/>
    </source>
</evidence>
<keyword evidence="4" id="KW-0995">Kinetochore</keyword>
<proteinExistence type="inferred from homology"/>
<evidence type="ECO:0000256" key="2">
    <source>
        <dbReference type="ARBA" id="ARBA00004629"/>
    </source>
</evidence>
<feature type="domain" description="Centromere protein H C-terminal" evidence="9">
    <location>
        <begin position="36"/>
        <end position="241"/>
    </location>
</feature>
<dbReference type="GO" id="GO:0000776">
    <property type="term" value="C:kinetochore"/>
    <property type="evidence" value="ECO:0007669"/>
    <property type="project" value="UniProtKB-KW"/>
</dbReference>
<dbReference type="Pfam" id="PF05837">
    <property type="entry name" value="CENP-H"/>
    <property type="match status" value="1"/>
</dbReference>
<dbReference type="InterPro" id="IPR008426">
    <property type="entry name" value="CENP-H_C"/>
</dbReference>
<dbReference type="PANTHER" id="PTHR48122:SF1">
    <property type="entry name" value="CENTROMERE PROTEIN H"/>
    <property type="match status" value="1"/>
</dbReference>
<keyword evidence="6" id="KW-0137">Centromere</keyword>
<evidence type="ECO:0000256" key="3">
    <source>
        <dbReference type="ARBA" id="ARBA00022454"/>
    </source>
</evidence>
<dbReference type="PANTHER" id="PTHR48122">
    <property type="entry name" value="CENTROMERE PROTEIN H"/>
    <property type="match status" value="1"/>
</dbReference>
<evidence type="ECO:0000256" key="8">
    <source>
        <dbReference type="SAM" id="MobiDB-lite"/>
    </source>
</evidence>
<evidence type="ECO:0000313" key="11">
    <source>
        <dbReference type="Proteomes" id="UP000789508"/>
    </source>
</evidence>
<gene>
    <name evidence="10" type="ORF">ALEPTO_LOCUS4165</name>
</gene>
<dbReference type="OrthoDB" id="2274804at2759"/>
<dbReference type="GO" id="GO:0005634">
    <property type="term" value="C:nucleus"/>
    <property type="evidence" value="ECO:0007669"/>
    <property type="project" value="UniProtKB-SubCell"/>
</dbReference>
<sequence>MDSTTIIEETSNTLEPQPETPASLFTSKEQEVLDYFEHLSWLIQQRREYEHIIERQTQQEQQKAAESPPANAIKLAQVSSANLFKDKAIESAKAGIVILETLSPQRTSSSNNDNLQPSNNTLNELILERDRLVTEFLKMHHELLEAQSELSKLEKKVIARHIENRKLMSEITRITEASSISIENGSGPENSEFLGTIQRIRKDLENTLAKREIVRNVLQGLILESHVEWTEDDHLMTIMLSIGEEF</sequence>
<dbReference type="Proteomes" id="UP000789508">
    <property type="component" value="Unassembled WGS sequence"/>
</dbReference>
<dbReference type="EMBL" id="CAJVPS010000905">
    <property type="protein sequence ID" value="CAG8514903.1"/>
    <property type="molecule type" value="Genomic_DNA"/>
</dbReference>
<dbReference type="GO" id="GO:0007052">
    <property type="term" value="P:mitotic spindle organization"/>
    <property type="evidence" value="ECO:0007669"/>
    <property type="project" value="TreeGrafter"/>
</dbReference>
<dbReference type="AlphaFoldDB" id="A0A9N9A203"/>
<comment type="similarity">
    <text evidence="7">Belongs to the CENP-H/MCM16 family.</text>
</comment>
<keyword evidence="5" id="KW-0539">Nucleus</keyword>
<evidence type="ECO:0000256" key="6">
    <source>
        <dbReference type="ARBA" id="ARBA00023328"/>
    </source>
</evidence>
<protein>
    <submittedName>
        <fullName evidence="10">3635_t:CDS:1</fullName>
    </submittedName>
</protein>
<dbReference type="GO" id="GO:0051382">
    <property type="term" value="P:kinetochore assembly"/>
    <property type="evidence" value="ECO:0007669"/>
    <property type="project" value="InterPro"/>
</dbReference>
<evidence type="ECO:0000256" key="5">
    <source>
        <dbReference type="ARBA" id="ARBA00023242"/>
    </source>
</evidence>
<keyword evidence="11" id="KW-1185">Reference proteome</keyword>
<keyword evidence="3" id="KW-0158">Chromosome</keyword>
<dbReference type="GO" id="GO:0043515">
    <property type="term" value="F:kinetochore binding"/>
    <property type="evidence" value="ECO:0007669"/>
    <property type="project" value="TreeGrafter"/>
</dbReference>
<comment type="subcellular location">
    <subcellularLocation>
        <location evidence="2">Chromosome</location>
        <location evidence="2">Centromere</location>
        <location evidence="2">Kinetochore</location>
    </subcellularLocation>
    <subcellularLocation>
        <location evidence="1">Nucleus</location>
    </subcellularLocation>
</comment>
<dbReference type="InterPro" id="IPR040034">
    <property type="entry name" value="CENP-H"/>
</dbReference>
<feature type="region of interest" description="Disordered" evidence="8">
    <location>
        <begin position="1"/>
        <end position="21"/>
    </location>
</feature>
<evidence type="ECO:0000256" key="4">
    <source>
        <dbReference type="ARBA" id="ARBA00022838"/>
    </source>
</evidence>